<keyword evidence="2" id="KW-1185">Reference proteome</keyword>
<dbReference type="STRING" id="36166.T1H0G4"/>
<accession>T1H0G4</accession>
<dbReference type="OMA" id="CEITWED"/>
<dbReference type="HOGENOM" id="CLU_1246613_0_0_1"/>
<name>T1H0G4_MEGSC</name>
<proteinExistence type="predicted"/>
<reference evidence="1" key="2">
    <citation type="submission" date="2015-06" db="UniProtKB">
        <authorList>
            <consortium name="EnsemblMetazoa"/>
        </authorList>
    </citation>
    <scope>IDENTIFICATION</scope>
</reference>
<dbReference type="EMBL" id="CAQQ02384331">
    <property type="status" value="NOT_ANNOTATED_CDS"/>
    <property type="molecule type" value="Genomic_DNA"/>
</dbReference>
<reference evidence="2" key="1">
    <citation type="submission" date="2013-02" db="EMBL/GenBank/DDBJ databases">
        <authorList>
            <person name="Hughes D."/>
        </authorList>
    </citation>
    <scope>NUCLEOTIDE SEQUENCE</scope>
    <source>
        <strain>Durham</strain>
        <strain evidence="2">NC isolate 2 -- Noor lab</strain>
    </source>
</reference>
<dbReference type="AlphaFoldDB" id="T1H0G4"/>
<dbReference type="Proteomes" id="UP000015102">
    <property type="component" value="Unassembled WGS sequence"/>
</dbReference>
<protein>
    <submittedName>
        <fullName evidence="1">Uncharacterized protein</fullName>
    </submittedName>
</protein>
<dbReference type="EnsemblMetazoa" id="MESCA009642-RA">
    <property type="protein sequence ID" value="MESCA009642-PA"/>
    <property type="gene ID" value="MESCA009642"/>
</dbReference>
<sequence>MIVKAKDFKKYTNCPLHALVHIFTKLETNGITLFEGTNQEVIVHIILLKILGDNLGLHLTCGFQTTFRGNRPCMTCEITWEDLKTVFESDESLIRTIEKYEKYFEEGTYIENGVVEKCVLNEMPTYHVVENKIFDTMHDIDLGVIDAFNNRIQNFDYGYIERPNMPSKILPQHIKNGGKLHLNANEAHFFLKYFPLLAHSMIPYEDPTWWIKYIHLNSIMIP</sequence>
<evidence type="ECO:0000313" key="1">
    <source>
        <dbReference type="EnsemblMetazoa" id="MESCA009642-PA"/>
    </source>
</evidence>
<organism evidence="1 2">
    <name type="scientific">Megaselia scalaris</name>
    <name type="common">Humpbacked fly</name>
    <name type="synonym">Phora scalaris</name>
    <dbReference type="NCBI Taxonomy" id="36166"/>
    <lineage>
        <taxon>Eukaryota</taxon>
        <taxon>Metazoa</taxon>
        <taxon>Ecdysozoa</taxon>
        <taxon>Arthropoda</taxon>
        <taxon>Hexapoda</taxon>
        <taxon>Insecta</taxon>
        <taxon>Pterygota</taxon>
        <taxon>Neoptera</taxon>
        <taxon>Endopterygota</taxon>
        <taxon>Diptera</taxon>
        <taxon>Brachycera</taxon>
        <taxon>Muscomorpha</taxon>
        <taxon>Platypezoidea</taxon>
        <taxon>Phoridae</taxon>
        <taxon>Megaseliini</taxon>
        <taxon>Megaselia</taxon>
    </lineage>
</organism>
<evidence type="ECO:0000313" key="2">
    <source>
        <dbReference type="Proteomes" id="UP000015102"/>
    </source>
</evidence>